<evidence type="ECO:0000256" key="2">
    <source>
        <dbReference type="ARBA" id="ARBA00008520"/>
    </source>
</evidence>
<dbReference type="InterPro" id="IPR050490">
    <property type="entry name" value="Bact_solute-bd_prot1"/>
</dbReference>
<comment type="subcellular location">
    <subcellularLocation>
        <location evidence="1">Periplasm</location>
    </subcellularLocation>
</comment>
<keyword evidence="5" id="KW-1185">Reference proteome</keyword>
<dbReference type="Pfam" id="PF13416">
    <property type="entry name" value="SBP_bac_8"/>
    <property type="match status" value="1"/>
</dbReference>
<gene>
    <name evidence="4" type="ORF">B5P45_12485</name>
</gene>
<accession>A0A2N9VYU5</accession>
<evidence type="ECO:0000313" key="5">
    <source>
        <dbReference type="Proteomes" id="UP000232163"/>
    </source>
</evidence>
<comment type="caution">
    <text evidence="4">The sequence shown here is derived from an EMBL/GenBank/DDBJ whole genome shotgun (WGS) entry which is preliminary data.</text>
</comment>
<dbReference type="Gene3D" id="3.40.190.10">
    <property type="entry name" value="Periplasmic binding protein-like II"/>
    <property type="match status" value="1"/>
</dbReference>
<dbReference type="PANTHER" id="PTHR43649:SF12">
    <property type="entry name" value="DIACETYLCHITOBIOSE BINDING PROTEIN DASA"/>
    <property type="match status" value="1"/>
</dbReference>
<protein>
    <recommendedName>
        <fullName evidence="6">ABC transporter substrate-binding protein</fullName>
    </recommendedName>
</protein>
<dbReference type="GO" id="GO:0042597">
    <property type="term" value="C:periplasmic space"/>
    <property type="evidence" value="ECO:0007669"/>
    <property type="project" value="UniProtKB-SubCell"/>
</dbReference>
<dbReference type="Proteomes" id="UP000232163">
    <property type="component" value="Unassembled WGS sequence"/>
</dbReference>
<proteinExistence type="inferred from homology"/>
<evidence type="ECO:0000256" key="3">
    <source>
        <dbReference type="ARBA" id="ARBA00022764"/>
    </source>
</evidence>
<name>A0A2N9VYU5_9HYPH</name>
<reference evidence="4 5" key="1">
    <citation type="journal article" date="2017" name="Int J Environ Stud">
        <title>Does the Miocene-Pliocene relict legume Oxytropis triphylla form nitrogen-fixing nodules with a combination of bacterial strains?</title>
        <authorList>
            <person name="Safronova V."/>
            <person name="Belimov A."/>
            <person name="Sazanova A."/>
            <person name="Kuznetsova I."/>
            <person name="Popova J."/>
            <person name="Andronov E."/>
            <person name="Verkhozina A."/>
            <person name="Tikhonovich I."/>
        </authorList>
    </citation>
    <scope>NUCLEOTIDE SEQUENCE [LARGE SCALE GENOMIC DNA]</scope>
    <source>
        <strain evidence="4 5">Tri-38</strain>
    </source>
</reference>
<dbReference type="SUPFAM" id="SSF53850">
    <property type="entry name" value="Periplasmic binding protein-like II"/>
    <property type="match status" value="1"/>
</dbReference>
<dbReference type="AlphaFoldDB" id="A0A2N9VYU5"/>
<keyword evidence="3" id="KW-0574">Periplasm</keyword>
<dbReference type="PANTHER" id="PTHR43649">
    <property type="entry name" value="ARABINOSE-BINDING PROTEIN-RELATED"/>
    <property type="match status" value="1"/>
</dbReference>
<dbReference type="InterPro" id="IPR006059">
    <property type="entry name" value="SBP"/>
</dbReference>
<dbReference type="EMBL" id="MZMT01000028">
    <property type="protein sequence ID" value="PIO44663.1"/>
    <property type="molecule type" value="Genomic_DNA"/>
</dbReference>
<comment type="similarity">
    <text evidence="2">Belongs to the bacterial solute-binding protein 1 family.</text>
</comment>
<evidence type="ECO:0008006" key="6">
    <source>
        <dbReference type="Google" id="ProtNLM"/>
    </source>
</evidence>
<organism evidence="4 5">
    <name type="scientific">Phyllobacterium zundukense</name>
    <dbReference type="NCBI Taxonomy" id="1867719"/>
    <lineage>
        <taxon>Bacteria</taxon>
        <taxon>Pseudomonadati</taxon>
        <taxon>Pseudomonadota</taxon>
        <taxon>Alphaproteobacteria</taxon>
        <taxon>Hyphomicrobiales</taxon>
        <taxon>Phyllobacteriaceae</taxon>
        <taxon>Phyllobacterium</taxon>
    </lineage>
</organism>
<evidence type="ECO:0000256" key="1">
    <source>
        <dbReference type="ARBA" id="ARBA00004418"/>
    </source>
</evidence>
<evidence type="ECO:0000313" key="4">
    <source>
        <dbReference type="EMBL" id="PIO44663.1"/>
    </source>
</evidence>
<sequence length="449" mass="48756">MVRRRPHRRCSEMIPKDRTATMKLTRRIFAKALAAGLITVPAFSLLCSTEALAETITLKISHSWPNRTEFLQRMQAAFNGSHKDVQIEYVSGGDNWQPLFQSTLRDSLVGQLPDVTHQLINYTGLYSEKGIVQPIDTIPGGQDFIASSGVSRALVEAATANDHVYAVPYGLTVPAVFYNMSLLKKAGWDQDHVPQSWEEIIDAAAKVSALGGNISGGYFEFEASNNWMYQNVLSGLGGSMQGENGTVGFDSELGVEAMSIIGNFAKAANTVAMTRDQARQAFNAGTVGILLRSASGIPSIMKAAQANNFKLEVGPFPVTAGKGKLSAVSHGMFILTDDPARQKAALQYIEWAYGPEAQALEAEYAGYLPANSKALNESELFADYLKSNPYVRSLTASLSDAGDWYTYQVDNTDQIFDAQIEIVRRVVTGKTDPAAAVAEMSAETEKLLK</sequence>